<name>A0A0A9E6P1_ARUDO</name>
<dbReference type="EMBL" id="GBRH01202144">
    <property type="protein sequence ID" value="JAD95751.1"/>
    <property type="molecule type" value="Transcribed_RNA"/>
</dbReference>
<sequence length="27" mass="3487">MRILLYTNFRPEPKREKRRVNSRRRTL</sequence>
<evidence type="ECO:0000313" key="2">
    <source>
        <dbReference type="EMBL" id="JAD95751.1"/>
    </source>
</evidence>
<reference evidence="2" key="2">
    <citation type="journal article" date="2015" name="Data Brief">
        <title>Shoot transcriptome of the giant reed, Arundo donax.</title>
        <authorList>
            <person name="Barrero R.A."/>
            <person name="Guerrero F.D."/>
            <person name="Moolhuijzen P."/>
            <person name="Goolsby J.A."/>
            <person name="Tidwell J."/>
            <person name="Bellgard S.E."/>
            <person name="Bellgard M.I."/>
        </authorList>
    </citation>
    <scope>NUCLEOTIDE SEQUENCE</scope>
    <source>
        <tissue evidence="2">Shoot tissue taken approximately 20 cm above the soil surface</tissue>
    </source>
</reference>
<accession>A0A0A9E6P1</accession>
<organism evidence="2">
    <name type="scientific">Arundo donax</name>
    <name type="common">Giant reed</name>
    <name type="synonym">Donax arundinaceus</name>
    <dbReference type="NCBI Taxonomy" id="35708"/>
    <lineage>
        <taxon>Eukaryota</taxon>
        <taxon>Viridiplantae</taxon>
        <taxon>Streptophyta</taxon>
        <taxon>Embryophyta</taxon>
        <taxon>Tracheophyta</taxon>
        <taxon>Spermatophyta</taxon>
        <taxon>Magnoliopsida</taxon>
        <taxon>Liliopsida</taxon>
        <taxon>Poales</taxon>
        <taxon>Poaceae</taxon>
        <taxon>PACMAD clade</taxon>
        <taxon>Arundinoideae</taxon>
        <taxon>Arundineae</taxon>
        <taxon>Arundo</taxon>
    </lineage>
</organism>
<evidence type="ECO:0000256" key="1">
    <source>
        <dbReference type="SAM" id="MobiDB-lite"/>
    </source>
</evidence>
<feature type="region of interest" description="Disordered" evidence="1">
    <location>
        <begin position="6"/>
        <end position="27"/>
    </location>
</feature>
<proteinExistence type="predicted"/>
<dbReference type="AlphaFoldDB" id="A0A0A9E6P1"/>
<protein>
    <submittedName>
        <fullName evidence="2">Uncharacterized protein</fullName>
    </submittedName>
</protein>
<feature type="compositionally biased region" description="Basic residues" evidence="1">
    <location>
        <begin position="16"/>
        <end position="27"/>
    </location>
</feature>
<reference evidence="2" key="1">
    <citation type="submission" date="2014-09" db="EMBL/GenBank/DDBJ databases">
        <authorList>
            <person name="Magalhaes I.L.F."/>
            <person name="Oliveira U."/>
            <person name="Santos F.R."/>
            <person name="Vidigal T.H.D.A."/>
            <person name="Brescovit A.D."/>
            <person name="Santos A.J."/>
        </authorList>
    </citation>
    <scope>NUCLEOTIDE SEQUENCE</scope>
    <source>
        <tissue evidence="2">Shoot tissue taken approximately 20 cm above the soil surface</tissue>
    </source>
</reference>